<dbReference type="Proteomes" id="UP000282574">
    <property type="component" value="Unassembled WGS sequence"/>
</dbReference>
<dbReference type="AlphaFoldDB" id="A0AB37URI4"/>
<reference evidence="2 3" key="1">
    <citation type="journal article" date="2019" name="Genome Biol. Evol.">
        <title>Day and night: Metabolic profiles and evolutionary relationships of six axenic non-marine cyanobacteria.</title>
        <authorList>
            <person name="Will S.E."/>
            <person name="Henke P."/>
            <person name="Boedeker C."/>
            <person name="Huang S."/>
            <person name="Brinkmann H."/>
            <person name="Rohde M."/>
            <person name="Jarek M."/>
            <person name="Friedl T."/>
            <person name="Seufert S."/>
            <person name="Schumacher M."/>
            <person name="Overmann J."/>
            <person name="Neumann-Schaal M."/>
            <person name="Petersen J."/>
        </authorList>
    </citation>
    <scope>NUCLEOTIDE SEQUENCE [LARGE SCALE GENOMIC DNA]</scope>
    <source>
        <strain evidence="2 3">SAG 39.79</strain>
    </source>
</reference>
<protein>
    <submittedName>
        <fullName evidence="2">Uncharacterized protein</fullName>
    </submittedName>
</protein>
<accession>A0AB37URI4</accession>
<evidence type="ECO:0000256" key="1">
    <source>
        <dbReference type="SAM" id="SignalP"/>
    </source>
</evidence>
<sequence>MKRLILLPLTLLGIYCNPATAFPTREVFSGRAQGIDGSIIELEIYPGDPFTINFSRTGETVKQVMAGDPSRFTYGGVDGVLCPLTVRESCTSTGTKVVFIKQIYPPLEFPNQSHSADGSTQLKIYTESDRGIKEYIFKLIPVSVGVKTTSSYSSLIINPDSSKPQPLLLKSK</sequence>
<proteinExistence type="predicted"/>
<organism evidence="2 3">
    <name type="scientific">Chroococcidiopsis cubana SAG 39.79</name>
    <dbReference type="NCBI Taxonomy" id="388085"/>
    <lineage>
        <taxon>Bacteria</taxon>
        <taxon>Bacillati</taxon>
        <taxon>Cyanobacteriota</taxon>
        <taxon>Cyanophyceae</taxon>
        <taxon>Chroococcidiopsidales</taxon>
        <taxon>Chroococcidiopsidaceae</taxon>
        <taxon>Chroococcidiopsis</taxon>
    </lineage>
</organism>
<keyword evidence="3" id="KW-1185">Reference proteome</keyword>
<dbReference type="RefSeq" id="WP_106165803.1">
    <property type="nucleotide sequence ID" value="NZ_JAVKZF010000005.1"/>
</dbReference>
<evidence type="ECO:0000313" key="2">
    <source>
        <dbReference type="EMBL" id="RUT14065.1"/>
    </source>
</evidence>
<comment type="caution">
    <text evidence="2">The sequence shown here is derived from an EMBL/GenBank/DDBJ whole genome shotgun (WGS) entry which is preliminary data.</text>
</comment>
<keyword evidence="1" id="KW-0732">Signal</keyword>
<dbReference type="EMBL" id="RSCK01000003">
    <property type="protein sequence ID" value="RUT14065.1"/>
    <property type="molecule type" value="Genomic_DNA"/>
</dbReference>
<name>A0AB37URI4_9CYAN</name>
<feature type="signal peptide" evidence="1">
    <location>
        <begin position="1"/>
        <end position="21"/>
    </location>
</feature>
<feature type="chain" id="PRO_5044187250" evidence="1">
    <location>
        <begin position="22"/>
        <end position="172"/>
    </location>
</feature>
<evidence type="ECO:0000313" key="3">
    <source>
        <dbReference type="Proteomes" id="UP000282574"/>
    </source>
</evidence>
<gene>
    <name evidence="2" type="ORF">DSM107010_05480</name>
</gene>